<reference evidence="2" key="1">
    <citation type="submission" date="2020-05" db="UniProtKB">
        <authorList>
            <consortium name="EnsemblMetazoa"/>
        </authorList>
    </citation>
    <scope>IDENTIFICATION</scope>
    <source>
        <strain evidence="2">USDA</strain>
    </source>
</reference>
<feature type="compositionally biased region" description="Low complexity" evidence="1">
    <location>
        <begin position="102"/>
        <end position="115"/>
    </location>
</feature>
<feature type="region of interest" description="Disordered" evidence="1">
    <location>
        <begin position="96"/>
        <end position="133"/>
    </location>
</feature>
<dbReference type="Proteomes" id="UP000095300">
    <property type="component" value="Unassembled WGS sequence"/>
</dbReference>
<keyword evidence="3" id="KW-1185">Reference proteome</keyword>
<accession>A0A1I8PKA9</accession>
<dbReference type="Pfam" id="PF05306">
    <property type="entry name" value="DUF733"/>
    <property type="match status" value="1"/>
</dbReference>
<name>A0A1I8PKA9_STOCA</name>
<organism evidence="2 3">
    <name type="scientific">Stomoxys calcitrans</name>
    <name type="common">Stable fly</name>
    <name type="synonym">Conops calcitrans</name>
    <dbReference type="NCBI Taxonomy" id="35570"/>
    <lineage>
        <taxon>Eukaryota</taxon>
        <taxon>Metazoa</taxon>
        <taxon>Ecdysozoa</taxon>
        <taxon>Arthropoda</taxon>
        <taxon>Hexapoda</taxon>
        <taxon>Insecta</taxon>
        <taxon>Pterygota</taxon>
        <taxon>Neoptera</taxon>
        <taxon>Endopterygota</taxon>
        <taxon>Diptera</taxon>
        <taxon>Brachycera</taxon>
        <taxon>Muscomorpha</taxon>
        <taxon>Muscoidea</taxon>
        <taxon>Muscidae</taxon>
        <taxon>Stomoxys</taxon>
    </lineage>
</organism>
<dbReference type="InterPro" id="IPR007970">
    <property type="entry name" value="DUF733"/>
</dbReference>
<proteinExistence type="predicted"/>
<dbReference type="KEGG" id="scac:106093311"/>
<dbReference type="AlphaFoldDB" id="A0A1I8PKA9"/>
<protein>
    <submittedName>
        <fullName evidence="2">Uncharacterized protein</fullName>
    </submittedName>
</protein>
<dbReference type="VEuPathDB" id="VectorBase:SCAU008914"/>
<evidence type="ECO:0000313" key="3">
    <source>
        <dbReference type="Proteomes" id="UP000095300"/>
    </source>
</evidence>
<gene>
    <name evidence="2" type="primary">106093311</name>
</gene>
<evidence type="ECO:0000313" key="2">
    <source>
        <dbReference type="EnsemblMetazoa" id="SCAU008914-PA"/>
    </source>
</evidence>
<sequence>MPAKLQASATQQRSSMALKTRSIQKKDSVNYALFLHREELRKRRASASRVSRTKLLLTHELISKTLKNIDKCSPMDLLILGRETIFKKNLLRQMTHERQHQQSKYRGQQEQQRQLMQHENRRPLQRTSSFLGKQQHWYNNGRKRSLKF</sequence>
<dbReference type="OrthoDB" id="7935653at2759"/>
<dbReference type="EnsemblMetazoa" id="SCAU008914-RA">
    <property type="protein sequence ID" value="SCAU008914-PA"/>
    <property type="gene ID" value="SCAU008914"/>
</dbReference>
<evidence type="ECO:0000256" key="1">
    <source>
        <dbReference type="SAM" id="MobiDB-lite"/>
    </source>
</evidence>